<evidence type="ECO:0000256" key="5">
    <source>
        <dbReference type="ARBA" id="ARBA00022741"/>
    </source>
</evidence>
<evidence type="ECO:0000259" key="11">
    <source>
        <dbReference type="Pfam" id="PF05746"/>
    </source>
</evidence>
<dbReference type="SUPFAM" id="SSF109604">
    <property type="entry name" value="HD-domain/PDEase-like"/>
    <property type="match status" value="1"/>
</dbReference>
<keyword evidence="4 10" id="KW-0436">Ligase</keyword>
<protein>
    <recommendedName>
        <fullName evidence="10">Glycine--tRNA ligase beta subunit</fullName>
        <ecNumber evidence="10">6.1.1.14</ecNumber>
    </recommendedName>
    <alternativeName>
        <fullName evidence="10">Glycyl-tRNA synthetase beta subunit</fullName>
        <shortName evidence="10">GlyRS</shortName>
    </alternativeName>
</protein>
<comment type="subunit">
    <text evidence="10">Tetramer of two alpha and two beta subunits.</text>
</comment>
<feature type="domain" description="DALR anticodon binding" evidence="11">
    <location>
        <begin position="586"/>
        <end position="680"/>
    </location>
</feature>
<dbReference type="InterPro" id="IPR006194">
    <property type="entry name" value="Gly-tRNA-synth_heterodimer"/>
</dbReference>
<dbReference type="NCBIfam" id="TIGR00211">
    <property type="entry name" value="glyS"/>
    <property type="match status" value="1"/>
</dbReference>
<dbReference type="PANTHER" id="PTHR30075">
    <property type="entry name" value="GLYCYL-TRNA SYNTHETASE"/>
    <property type="match status" value="1"/>
</dbReference>
<dbReference type="GO" id="GO:0005524">
    <property type="term" value="F:ATP binding"/>
    <property type="evidence" value="ECO:0007669"/>
    <property type="project" value="UniProtKB-UniRule"/>
</dbReference>
<comment type="similarity">
    <text evidence="2 10">Belongs to the class-II aminoacyl-tRNA synthetase family.</text>
</comment>
<dbReference type="GO" id="GO:0006420">
    <property type="term" value="P:arginyl-tRNA aminoacylation"/>
    <property type="evidence" value="ECO:0007669"/>
    <property type="project" value="InterPro"/>
</dbReference>
<keyword evidence="5 10" id="KW-0547">Nucleotide-binding</keyword>
<comment type="subcellular location">
    <subcellularLocation>
        <location evidence="1 10">Cytoplasm</location>
    </subcellularLocation>
</comment>
<evidence type="ECO:0000256" key="2">
    <source>
        <dbReference type="ARBA" id="ARBA00008226"/>
    </source>
</evidence>
<evidence type="ECO:0000256" key="6">
    <source>
        <dbReference type="ARBA" id="ARBA00022840"/>
    </source>
</evidence>
<gene>
    <name evidence="10" type="primary">glyS</name>
    <name evidence="12" type="ORF">BLM47_07930</name>
</gene>
<dbReference type="AlphaFoldDB" id="A0A2A6DYY5"/>
<keyword evidence="3 10" id="KW-0963">Cytoplasm</keyword>
<keyword evidence="7 10" id="KW-0648">Protein biosynthesis</keyword>
<evidence type="ECO:0000256" key="1">
    <source>
        <dbReference type="ARBA" id="ARBA00004496"/>
    </source>
</evidence>
<dbReference type="PROSITE" id="PS50861">
    <property type="entry name" value="AA_TRNA_LIGASE_II_GLYAB"/>
    <property type="match status" value="1"/>
</dbReference>
<dbReference type="GO" id="GO:0004820">
    <property type="term" value="F:glycine-tRNA ligase activity"/>
    <property type="evidence" value="ECO:0007669"/>
    <property type="project" value="UniProtKB-UniRule"/>
</dbReference>
<evidence type="ECO:0000313" key="13">
    <source>
        <dbReference type="Proteomes" id="UP000243688"/>
    </source>
</evidence>
<reference evidence="12 13" key="1">
    <citation type="submission" date="2016-12" db="EMBL/GenBank/DDBJ databases">
        <title>Candidatus Reconcilibacillus cellulovorans genome.</title>
        <authorList>
            <person name="Kolinko S."/>
            <person name="Wu Y.-W."/>
            <person name="Tachea F."/>
            <person name="Denzel E."/>
            <person name="Hiras J."/>
            <person name="Baecker N."/>
            <person name="Chan L.J."/>
            <person name="Eichorst S.A."/>
            <person name="Frey D."/>
            <person name="Adams P.D."/>
            <person name="Pray T."/>
            <person name="Tanjore D."/>
            <person name="Petzold C.J."/>
            <person name="Gladden J.M."/>
            <person name="Simmons B.A."/>
            <person name="Singer S.W."/>
        </authorList>
    </citation>
    <scope>NUCLEOTIDE SEQUENCE [LARGE SCALE GENOMIC DNA]</scope>
    <source>
        <strain evidence="12">JTherm</strain>
    </source>
</reference>
<evidence type="ECO:0000256" key="10">
    <source>
        <dbReference type="HAMAP-Rule" id="MF_00255"/>
    </source>
</evidence>
<dbReference type="Pfam" id="PF05746">
    <property type="entry name" value="DALR_1"/>
    <property type="match status" value="1"/>
</dbReference>
<dbReference type="EC" id="6.1.1.14" evidence="10"/>
<accession>A0A2A6DYY5</accession>
<keyword evidence="8 10" id="KW-0030">Aminoacyl-tRNA synthetase</keyword>
<dbReference type="GO" id="GO:0004814">
    <property type="term" value="F:arginine-tRNA ligase activity"/>
    <property type="evidence" value="ECO:0007669"/>
    <property type="project" value="InterPro"/>
</dbReference>
<dbReference type="EMBL" id="MOXJ01000016">
    <property type="protein sequence ID" value="PDO10278.1"/>
    <property type="molecule type" value="Genomic_DNA"/>
</dbReference>
<dbReference type="Pfam" id="PF02092">
    <property type="entry name" value="tRNA_synt_2f"/>
    <property type="match status" value="1"/>
</dbReference>
<evidence type="ECO:0000256" key="7">
    <source>
        <dbReference type="ARBA" id="ARBA00022917"/>
    </source>
</evidence>
<dbReference type="Proteomes" id="UP000243688">
    <property type="component" value="Unassembled WGS sequence"/>
</dbReference>
<evidence type="ECO:0000256" key="3">
    <source>
        <dbReference type="ARBA" id="ARBA00022490"/>
    </source>
</evidence>
<dbReference type="PRINTS" id="PR01045">
    <property type="entry name" value="TRNASYNTHGB"/>
</dbReference>
<evidence type="ECO:0000256" key="9">
    <source>
        <dbReference type="ARBA" id="ARBA00047937"/>
    </source>
</evidence>
<dbReference type="GO" id="GO:0005829">
    <property type="term" value="C:cytosol"/>
    <property type="evidence" value="ECO:0007669"/>
    <property type="project" value="TreeGrafter"/>
</dbReference>
<dbReference type="InterPro" id="IPR015944">
    <property type="entry name" value="Gly-tRNA-synth_bsu"/>
</dbReference>
<evidence type="ECO:0000256" key="4">
    <source>
        <dbReference type="ARBA" id="ARBA00022598"/>
    </source>
</evidence>
<evidence type="ECO:0000256" key="8">
    <source>
        <dbReference type="ARBA" id="ARBA00023146"/>
    </source>
</evidence>
<evidence type="ECO:0000313" key="12">
    <source>
        <dbReference type="EMBL" id="PDO10278.1"/>
    </source>
</evidence>
<organism evidence="12 13">
    <name type="scientific">Candidatus Reconcilbacillus cellulovorans</name>
    <dbReference type="NCBI Taxonomy" id="1906605"/>
    <lineage>
        <taxon>Bacteria</taxon>
        <taxon>Bacillati</taxon>
        <taxon>Bacillota</taxon>
        <taxon>Bacilli</taxon>
        <taxon>Bacillales</taxon>
        <taxon>Paenibacillaceae</taxon>
        <taxon>Candidatus Reconcilbacillus</taxon>
    </lineage>
</organism>
<comment type="catalytic activity">
    <reaction evidence="9 10">
        <text>tRNA(Gly) + glycine + ATP = glycyl-tRNA(Gly) + AMP + diphosphate</text>
        <dbReference type="Rhea" id="RHEA:16013"/>
        <dbReference type="Rhea" id="RHEA-COMP:9664"/>
        <dbReference type="Rhea" id="RHEA-COMP:9683"/>
        <dbReference type="ChEBI" id="CHEBI:30616"/>
        <dbReference type="ChEBI" id="CHEBI:33019"/>
        <dbReference type="ChEBI" id="CHEBI:57305"/>
        <dbReference type="ChEBI" id="CHEBI:78442"/>
        <dbReference type="ChEBI" id="CHEBI:78522"/>
        <dbReference type="ChEBI" id="CHEBI:456215"/>
        <dbReference type="EC" id="6.1.1.14"/>
    </reaction>
</comment>
<comment type="caution">
    <text evidence="12">The sequence shown here is derived from an EMBL/GenBank/DDBJ whole genome shotgun (WGS) entry which is preliminary data.</text>
</comment>
<dbReference type="InterPro" id="IPR008909">
    <property type="entry name" value="DALR_anticod-bd"/>
</dbReference>
<name>A0A2A6DYY5_9BACL</name>
<dbReference type="PANTHER" id="PTHR30075:SF2">
    <property type="entry name" value="GLYCINE--TRNA LIGASE, CHLOROPLASTIC_MITOCHONDRIAL 2"/>
    <property type="match status" value="1"/>
</dbReference>
<dbReference type="GO" id="GO:0006426">
    <property type="term" value="P:glycyl-tRNA aminoacylation"/>
    <property type="evidence" value="ECO:0007669"/>
    <property type="project" value="UniProtKB-UniRule"/>
</dbReference>
<dbReference type="HAMAP" id="MF_00255">
    <property type="entry name" value="Gly_tRNA_synth_beta"/>
    <property type="match status" value="1"/>
</dbReference>
<sequence length="695" mass="77293">MVKDLLLEIGTEEMPARLVRGAMEQLRDRLVGWMAEARIAHGAVKAYATPRRLAVFVADVAERQADRIEEVRGPSRKAAIDADGRWTQAALGFARAQGVEPAELYVRDAGNGAEYVYARKHVVGADTVSVLAEALPSLIAGMSFPRSMRWGSHSIKFIRPIRWLVALFGDAIVPFELAGVRSGRVTRGHRFLGGELVLEQPADYEDGLRRQCVLADPDRRRQEILAQIDRLASESGWRVVLPDDLIEEVLFLVEWPTALVGSFDPEFLRIPPEVLTTSMREHQRYFPVTDESGRLLPHFVTVRDGDARSLETVRRGNEKVLRARLSDAKFFYEEDLKLDIDECVRKLDSIVFHEELGSLGDKVRRVRAIARRLADMSAVDAQTAAWVDRAASICKFDLVTQMVYEFPELEGVMGGYYAKNAGEPEPVARAVAEHYRPRHAGDEPPQTAVGAIVGIADKIDTIVGCFSIGIVPTGSADPYALRRQASGIVQTMLESGISFPLSALFRTALDVHAEFGRMKRGSDEVLRDLAEFFGLRIRNVLDESGTRYDVVDAVMEAGFDDVATVVRKARAVTAALDDAAFRRFVEAYGRVANLADKASGLAGSCDPALFEHPAEQALFDCWTDVARRFGQRMEEGRESEALEALYALSEPVAVLFESVMVMAEDENIRRNRLALLRSIADGVRRFAEFRRLVKD</sequence>
<proteinExistence type="inferred from homology"/>
<keyword evidence="6 10" id="KW-0067">ATP-binding</keyword>